<dbReference type="InterPro" id="IPR005037">
    <property type="entry name" value="PRP38"/>
</dbReference>
<keyword evidence="10" id="KW-1185">Reference proteome</keyword>
<keyword evidence="5 7" id="KW-0508">mRNA splicing</keyword>
<evidence type="ECO:0000256" key="3">
    <source>
        <dbReference type="ARBA" id="ARBA00022664"/>
    </source>
</evidence>
<accession>A0AAD5DR81</accession>
<dbReference type="Proteomes" id="UP001205105">
    <property type="component" value="Unassembled WGS sequence"/>
</dbReference>
<dbReference type="Pfam" id="PF03371">
    <property type="entry name" value="PRP38"/>
    <property type="match status" value="1"/>
</dbReference>
<dbReference type="EMBL" id="JADXDR010000048">
    <property type="protein sequence ID" value="KAI7842777.1"/>
    <property type="molecule type" value="Genomic_DNA"/>
</dbReference>
<evidence type="ECO:0000256" key="4">
    <source>
        <dbReference type="ARBA" id="ARBA00022728"/>
    </source>
</evidence>
<feature type="region of interest" description="Disordered" evidence="8">
    <location>
        <begin position="211"/>
        <end position="424"/>
    </location>
</feature>
<evidence type="ECO:0000256" key="7">
    <source>
        <dbReference type="RuleBase" id="RU367025"/>
    </source>
</evidence>
<keyword evidence="6 7" id="KW-0539">Nucleus</keyword>
<keyword evidence="4 7" id="KW-0747">Spliceosome</keyword>
<comment type="similarity">
    <text evidence="2 7">Belongs to the PRP38 family.</text>
</comment>
<feature type="compositionally biased region" description="Basic and acidic residues" evidence="8">
    <location>
        <begin position="272"/>
        <end position="367"/>
    </location>
</feature>
<comment type="subcellular location">
    <subcellularLocation>
        <location evidence="1 7">Nucleus</location>
    </subcellularLocation>
</comment>
<feature type="compositionally biased region" description="Basic and acidic residues" evidence="8">
    <location>
        <begin position="375"/>
        <end position="424"/>
    </location>
</feature>
<dbReference type="GO" id="GO:0005681">
    <property type="term" value="C:spliceosomal complex"/>
    <property type="evidence" value="ECO:0007669"/>
    <property type="project" value="UniProtKB-KW"/>
</dbReference>
<evidence type="ECO:0000256" key="6">
    <source>
        <dbReference type="ARBA" id="ARBA00023242"/>
    </source>
</evidence>
<gene>
    <name evidence="9" type="ORF">COHA_003524</name>
</gene>
<organism evidence="9 10">
    <name type="scientific">Chlorella ohadii</name>
    <dbReference type="NCBI Taxonomy" id="2649997"/>
    <lineage>
        <taxon>Eukaryota</taxon>
        <taxon>Viridiplantae</taxon>
        <taxon>Chlorophyta</taxon>
        <taxon>core chlorophytes</taxon>
        <taxon>Trebouxiophyceae</taxon>
        <taxon>Chlorellales</taxon>
        <taxon>Chlorellaceae</taxon>
        <taxon>Chlorella clade</taxon>
        <taxon>Chlorella</taxon>
    </lineage>
</organism>
<evidence type="ECO:0000256" key="8">
    <source>
        <dbReference type="SAM" id="MobiDB-lite"/>
    </source>
</evidence>
<comment type="caution">
    <text evidence="9">The sequence shown here is derived from an EMBL/GenBank/DDBJ whole genome shotgun (WGS) entry which is preliminary data.</text>
</comment>
<dbReference type="AlphaFoldDB" id="A0AAD5DR81"/>
<proteinExistence type="inferred from homology"/>
<evidence type="ECO:0000256" key="2">
    <source>
        <dbReference type="ARBA" id="ARBA00006164"/>
    </source>
</evidence>
<evidence type="ECO:0000256" key="5">
    <source>
        <dbReference type="ARBA" id="ARBA00023187"/>
    </source>
</evidence>
<name>A0AAD5DR81_9CHLO</name>
<evidence type="ECO:0000313" key="10">
    <source>
        <dbReference type="Proteomes" id="UP001205105"/>
    </source>
</evidence>
<dbReference type="GO" id="GO:0000398">
    <property type="term" value="P:mRNA splicing, via spliceosome"/>
    <property type="evidence" value="ECO:0007669"/>
    <property type="project" value="UniProtKB-UniRule"/>
</dbReference>
<keyword evidence="3 7" id="KW-0507">mRNA processing</keyword>
<sequence length="424" mass="49912">MSRSAIMRSIRLGGAAPVPAAGEAPPPIVPREGALEQYGNTTTYNLEPVLVQNIKRSLFWERRAQFIADVNELIDVIYDEVSDVEPWMSGNARGPSTAFNLLYRLGQLQPDPREIRQMLDHKDSPYIRAVGFLYLRYVCDPRKLWNWYHKYLRDSEEFDPSPQGQGCTVTMGDFVRDIMLDQFYFETIFPRVPKPVHDDIVEKLKEMDLPAAAKGNAGQGGPDRRGVGEGGGRPASVKASLSVAFGQRAPNRAGAREQGRGMGAELQVGKSSGREERPRDRSRDEQREQRRDDYKRRSRSRSRERYDRDRRRDDRDDRRRDDRDHRRSRSRSRDRYDRRRDDRGYDERRGRDDRDYDRRRDDRDRDYRRRSRSRDRRDDRRRDDRRRSRSRDGQRSGSRDARDVFRERAAPARVDGDRIKDAYL</sequence>
<comment type="function">
    <text evidence="7">Required for pre-mRNA splicing.</text>
</comment>
<dbReference type="PANTHER" id="PTHR23142">
    <property type="entry name" value="PRE-MRNA-SPLICING FACTOR 38A-RELATED"/>
    <property type="match status" value="1"/>
</dbReference>
<protein>
    <recommendedName>
        <fullName evidence="7">Pre-mRNA-splicing factor 38</fullName>
    </recommendedName>
</protein>
<reference evidence="9" key="1">
    <citation type="submission" date="2020-11" db="EMBL/GenBank/DDBJ databases">
        <title>Chlorella ohadii genome sequencing and assembly.</title>
        <authorList>
            <person name="Murik O."/>
            <person name="Treves H."/>
            <person name="Kedem I."/>
            <person name="Shotland Y."/>
            <person name="Kaplan A."/>
        </authorList>
    </citation>
    <scope>NUCLEOTIDE SEQUENCE</scope>
    <source>
        <strain evidence="9">1</strain>
    </source>
</reference>
<evidence type="ECO:0000256" key="1">
    <source>
        <dbReference type="ARBA" id="ARBA00004123"/>
    </source>
</evidence>
<evidence type="ECO:0000313" key="9">
    <source>
        <dbReference type="EMBL" id="KAI7842777.1"/>
    </source>
</evidence>